<dbReference type="SMART" id="SM00646">
    <property type="entry name" value="Ami_3"/>
    <property type="match status" value="1"/>
</dbReference>
<comment type="catalytic activity">
    <reaction evidence="1">
        <text>Hydrolyzes the link between N-acetylmuramoyl residues and L-amino acid residues in certain cell-wall glycopeptides.</text>
        <dbReference type="EC" id="3.5.1.28"/>
    </reaction>
</comment>
<dbReference type="SUPFAM" id="SSF53187">
    <property type="entry name" value="Zn-dependent exopeptidases"/>
    <property type="match status" value="1"/>
</dbReference>
<name>A0A562SM60_9BACT</name>
<dbReference type="InterPro" id="IPR002508">
    <property type="entry name" value="MurNAc-LAA_cat"/>
</dbReference>
<keyword evidence="7" id="KW-1185">Reference proteome</keyword>
<dbReference type="GO" id="GO:0009253">
    <property type="term" value="P:peptidoglycan catabolic process"/>
    <property type="evidence" value="ECO:0007669"/>
    <property type="project" value="InterPro"/>
</dbReference>
<dbReference type="CDD" id="cd02696">
    <property type="entry name" value="MurNAc-LAA"/>
    <property type="match status" value="1"/>
</dbReference>
<dbReference type="Proteomes" id="UP000316167">
    <property type="component" value="Unassembled WGS sequence"/>
</dbReference>
<dbReference type="GO" id="GO:0008745">
    <property type="term" value="F:N-acetylmuramoyl-L-alanine amidase activity"/>
    <property type="evidence" value="ECO:0007669"/>
    <property type="project" value="UniProtKB-EC"/>
</dbReference>
<dbReference type="Gene3D" id="2.60.40.3500">
    <property type="match status" value="1"/>
</dbReference>
<evidence type="ECO:0000313" key="6">
    <source>
        <dbReference type="EMBL" id="TWI81720.1"/>
    </source>
</evidence>
<dbReference type="PANTHER" id="PTHR30404:SF0">
    <property type="entry name" value="N-ACETYLMURAMOYL-L-ALANINE AMIDASE AMIC"/>
    <property type="match status" value="1"/>
</dbReference>
<dbReference type="AlphaFoldDB" id="A0A562SM60"/>
<evidence type="ECO:0000256" key="4">
    <source>
        <dbReference type="SAM" id="SignalP"/>
    </source>
</evidence>
<evidence type="ECO:0000313" key="7">
    <source>
        <dbReference type="Proteomes" id="UP000316167"/>
    </source>
</evidence>
<dbReference type="GO" id="GO:0030288">
    <property type="term" value="C:outer membrane-bounded periplasmic space"/>
    <property type="evidence" value="ECO:0007669"/>
    <property type="project" value="TreeGrafter"/>
</dbReference>
<evidence type="ECO:0000259" key="5">
    <source>
        <dbReference type="SMART" id="SM00646"/>
    </source>
</evidence>
<reference evidence="6 7" key="1">
    <citation type="journal article" date="2015" name="Stand. Genomic Sci.">
        <title>Genomic Encyclopedia of Bacterial and Archaeal Type Strains, Phase III: the genomes of soil and plant-associated and newly described type strains.</title>
        <authorList>
            <person name="Whitman W.B."/>
            <person name="Woyke T."/>
            <person name="Klenk H.P."/>
            <person name="Zhou Y."/>
            <person name="Lilburn T.G."/>
            <person name="Beck B.J."/>
            <person name="De Vos P."/>
            <person name="Vandamme P."/>
            <person name="Eisen J.A."/>
            <person name="Garrity G."/>
            <person name="Hugenholtz P."/>
            <person name="Kyrpides N.C."/>
        </authorList>
    </citation>
    <scope>NUCLEOTIDE SEQUENCE [LARGE SCALE GENOMIC DNA]</scope>
    <source>
        <strain evidence="6 7">CGMCC 1.7271</strain>
    </source>
</reference>
<sequence length="587" mass="65779">MLFSFLTYYMRLLFFASVFFLQTATAQQVFLRLSTPIKNQNTVTASKQYIAGLTCKTCTVTINGADVKVWPTGAFAVELKLQLGDTSFLLKAVNEKGTKETQRIFYKYQLPEKEKSLTTNTVAYWRIEPQGDVLVKPGDRLKMTAKALPGAVVQLENGTKFTELPVKDSNGVKGIYQLEYVVKPNDELFTSKPSKLKLMVWADGNDPVEATSRSSFATMPENGLLLQTKGKIPYILLGLGEDRLGGTKMGYVDSLVKLKAVNKVGDKYCVQLSKNRQAYIEAEHVNVLAQNYTPSSLTGNMRVWGDSSFDYVSLALTERLAYQTFQQVNPSTITVDVFGAISNTNWITQMSSSNEIANVTYNQLEEDIFRINIQLKHPQPWGHRIYYNGNTLVVRVKRQPKSLLLKDLVIAVDAGHGGSNKGAFGLTGVAEKDMTLAIAKELQLVLEAEGATVLTTRLKDTTYDNHDRYTYYQEKDPDLLLSIHLNSSADPLTTKGVSTYYKHIGYRSLTQTILQRMLAMGLGEYGNVGNFNFMLNGFTEFPNVLIETLFISNPEDEMNVLNPAYRKQMAQTIVQGINDWLEQCKKQ</sequence>
<feature type="signal peptide" evidence="4">
    <location>
        <begin position="1"/>
        <end position="26"/>
    </location>
</feature>
<dbReference type="EC" id="3.5.1.28" evidence="2"/>
<comment type="caution">
    <text evidence="6">The sequence shown here is derived from an EMBL/GenBank/DDBJ whole genome shotgun (WGS) entry which is preliminary data.</text>
</comment>
<feature type="chain" id="PRO_5021804192" description="N-acetylmuramoyl-L-alanine amidase" evidence="4">
    <location>
        <begin position="27"/>
        <end position="587"/>
    </location>
</feature>
<dbReference type="Gene3D" id="3.40.630.40">
    <property type="entry name" value="Zn-dependent exopeptidases"/>
    <property type="match status" value="1"/>
</dbReference>
<dbReference type="Pfam" id="PF11741">
    <property type="entry name" value="AMIN"/>
    <property type="match status" value="1"/>
</dbReference>
<dbReference type="Gene3D" id="2.60.40.10">
    <property type="entry name" value="Immunoglobulins"/>
    <property type="match status" value="1"/>
</dbReference>
<keyword evidence="3" id="KW-0378">Hydrolase</keyword>
<accession>A0A562SM60</accession>
<protein>
    <recommendedName>
        <fullName evidence="2">N-acetylmuramoyl-L-alanine amidase</fullName>
        <ecNumber evidence="2">3.5.1.28</ecNumber>
    </recommendedName>
</protein>
<evidence type="ECO:0000256" key="2">
    <source>
        <dbReference type="ARBA" id="ARBA00011901"/>
    </source>
</evidence>
<dbReference type="InterPro" id="IPR050695">
    <property type="entry name" value="N-acetylmuramoyl_amidase_3"/>
</dbReference>
<dbReference type="PANTHER" id="PTHR30404">
    <property type="entry name" value="N-ACETYLMURAMOYL-L-ALANINE AMIDASE"/>
    <property type="match status" value="1"/>
</dbReference>
<organism evidence="6 7">
    <name type="scientific">Lacibacter cauensis</name>
    <dbReference type="NCBI Taxonomy" id="510947"/>
    <lineage>
        <taxon>Bacteria</taxon>
        <taxon>Pseudomonadati</taxon>
        <taxon>Bacteroidota</taxon>
        <taxon>Chitinophagia</taxon>
        <taxon>Chitinophagales</taxon>
        <taxon>Chitinophagaceae</taxon>
        <taxon>Lacibacter</taxon>
    </lineage>
</organism>
<dbReference type="InterPro" id="IPR021731">
    <property type="entry name" value="AMIN_dom"/>
</dbReference>
<keyword evidence="4" id="KW-0732">Signal</keyword>
<dbReference type="EMBL" id="VLLE01000004">
    <property type="protein sequence ID" value="TWI81720.1"/>
    <property type="molecule type" value="Genomic_DNA"/>
</dbReference>
<evidence type="ECO:0000256" key="1">
    <source>
        <dbReference type="ARBA" id="ARBA00001561"/>
    </source>
</evidence>
<evidence type="ECO:0000256" key="3">
    <source>
        <dbReference type="ARBA" id="ARBA00022801"/>
    </source>
</evidence>
<proteinExistence type="predicted"/>
<dbReference type="InterPro" id="IPR013783">
    <property type="entry name" value="Ig-like_fold"/>
</dbReference>
<feature type="domain" description="MurNAc-LAA" evidence="5">
    <location>
        <begin position="469"/>
        <end position="578"/>
    </location>
</feature>
<gene>
    <name evidence="6" type="ORF">IQ13_2739</name>
</gene>
<dbReference type="Pfam" id="PF01520">
    <property type="entry name" value="Amidase_3"/>
    <property type="match status" value="1"/>
</dbReference>